<evidence type="ECO:0000313" key="2">
    <source>
        <dbReference type="Proteomes" id="UP000199202"/>
    </source>
</evidence>
<name>A0A1G9DNK9_9ACTN</name>
<dbReference type="EMBL" id="FNDJ01000017">
    <property type="protein sequence ID" value="SDK65468.1"/>
    <property type="molecule type" value="Genomic_DNA"/>
</dbReference>
<evidence type="ECO:0000313" key="1">
    <source>
        <dbReference type="EMBL" id="SDK65468.1"/>
    </source>
</evidence>
<dbReference type="STRING" id="633440.SAMN05421869_117202"/>
<sequence>MLLWLFAPPNARAVHRDYGAPQWINIYVIKKGACWREYGQRPPSRSCTYAHVRKKLS</sequence>
<gene>
    <name evidence="1" type="ORF">SAMN05421869_117202</name>
</gene>
<organism evidence="1 2">
    <name type="scientific">Nonomuraea jiangxiensis</name>
    <dbReference type="NCBI Taxonomy" id="633440"/>
    <lineage>
        <taxon>Bacteria</taxon>
        <taxon>Bacillati</taxon>
        <taxon>Actinomycetota</taxon>
        <taxon>Actinomycetes</taxon>
        <taxon>Streptosporangiales</taxon>
        <taxon>Streptosporangiaceae</taxon>
        <taxon>Nonomuraea</taxon>
    </lineage>
</organism>
<dbReference type="AlphaFoldDB" id="A0A1G9DNK9"/>
<proteinExistence type="predicted"/>
<protein>
    <submittedName>
        <fullName evidence="1">Uncharacterized protein</fullName>
    </submittedName>
</protein>
<dbReference type="Proteomes" id="UP000199202">
    <property type="component" value="Unassembled WGS sequence"/>
</dbReference>
<reference evidence="1 2" key="1">
    <citation type="submission" date="2016-10" db="EMBL/GenBank/DDBJ databases">
        <authorList>
            <person name="de Groot N.N."/>
        </authorList>
    </citation>
    <scope>NUCLEOTIDE SEQUENCE [LARGE SCALE GENOMIC DNA]</scope>
    <source>
        <strain evidence="1 2">CGMCC 4.6533</strain>
    </source>
</reference>
<accession>A0A1G9DNK9</accession>
<keyword evidence="2" id="KW-1185">Reference proteome</keyword>